<accession>A0A3S0JX43</accession>
<name>A0A3S0JX43_9DEIO</name>
<dbReference type="NCBIfam" id="TIGR00278">
    <property type="entry name" value="membrane protein insertion efficiency factor YidD"/>
    <property type="match status" value="1"/>
</dbReference>
<dbReference type="AlphaFoldDB" id="A0A3S0JX43"/>
<dbReference type="Proteomes" id="UP000277766">
    <property type="component" value="Unassembled WGS sequence"/>
</dbReference>
<dbReference type="InterPro" id="IPR002696">
    <property type="entry name" value="Membr_insert_effic_factor_YidD"/>
</dbReference>
<evidence type="ECO:0000313" key="2">
    <source>
        <dbReference type="Proteomes" id="UP000277766"/>
    </source>
</evidence>
<evidence type="ECO:0000313" key="1">
    <source>
        <dbReference type="EMBL" id="RTR30788.1"/>
    </source>
</evidence>
<dbReference type="OrthoDB" id="6629784at2"/>
<reference evidence="1 2" key="1">
    <citation type="submission" date="2018-12" db="EMBL/GenBank/DDBJ databases">
        <title>Deinococcus radiophilus ATCC 27603 genome sequencing and assembly.</title>
        <authorList>
            <person name="Maclea K.S."/>
            <person name="Maynard C.R."/>
        </authorList>
    </citation>
    <scope>NUCLEOTIDE SEQUENCE [LARGE SCALE GENOMIC DNA]</scope>
    <source>
        <strain evidence="1 2">ATCC 27603</strain>
    </source>
</reference>
<gene>
    <name evidence="1" type="primary">yidD</name>
    <name evidence="1" type="ORF">EJ104_00605</name>
</gene>
<organism evidence="1 2">
    <name type="scientific">Deinococcus radiophilus</name>
    <dbReference type="NCBI Taxonomy" id="32062"/>
    <lineage>
        <taxon>Bacteria</taxon>
        <taxon>Thermotogati</taxon>
        <taxon>Deinococcota</taxon>
        <taxon>Deinococci</taxon>
        <taxon>Deinococcales</taxon>
        <taxon>Deinococcaceae</taxon>
        <taxon>Deinococcus</taxon>
    </lineage>
</organism>
<dbReference type="EMBL" id="RXPE01000001">
    <property type="protein sequence ID" value="RTR30788.1"/>
    <property type="molecule type" value="Genomic_DNA"/>
</dbReference>
<protein>
    <submittedName>
        <fullName evidence="1">Membrane protein insertion efficiency factor YidD</fullName>
    </submittedName>
</protein>
<sequence length="111" mass="11925">MTMRVHPAPSADRLALEAIRLYQRYLSPYKGFRCACAALHGGESCSAAVSRIIRTQGLRTGQADIAAQFRQCRAAHDAILHGAPLARSVSPQAGMRGVFCCGPIPIPFRCG</sequence>
<keyword evidence="2" id="KW-1185">Reference proteome</keyword>
<proteinExistence type="predicted"/>
<comment type="caution">
    <text evidence="1">The sequence shown here is derived from an EMBL/GenBank/DDBJ whole genome shotgun (WGS) entry which is preliminary data.</text>
</comment>